<feature type="domain" description="Reelin" evidence="4">
    <location>
        <begin position="18"/>
        <end position="199"/>
    </location>
</feature>
<sequence>MQFTLNCFGVGVVLFSLAPPTLAFSRGGSKSSCHNMIPGHIRAQPQDPEHSHTTLRTSTSSYLPGQLVTVTVRSSRDFMGFLLQARSVEGTRTRTEVGAMVGVKSTDLGPVVVGGSWVLTPPGTHTLSCFSGGDTLTHSDKQLKRNLSFVWKAPDVPMGDVKFFITVVQSYFVHWTGIESTVVHDGSRSPWAERNITDVDRDNSVFASEDQVTDLPDLQVNQASNKQTNEITAAAITHGPPTTTGRGRPTDKSLETQTKVTNLVSETKSPATSVPLIDNHLTNLGVNQVTEQDTNERNFTLTMASPLTARKAGETGATTSPGSVLSVTKEAGTYTASPFTTQEPSTTTKIESQSFSSGDKPLEVTRPVSDRESFSTLAYLGVKNYLNKEGSEKKSNPILEFLRNLSKGISIGTYTTLGSLSIPEEVGTDKESPMTTQSHSSSTNSGGQSNDYQEKRTVVTNPVLEMNYSAPSTTLNIDHLTNQVVSERDSSVSTGSPPISTTGSEAKPYTTTGSPQSVTEEAGANTGSSGIPFTSSNLFPSKTSLSPADRRLMESITTPLPDITKQTSTSPFPNASLTPLEDGDMEREETNLNNTILPTVPRTKDITSNTTIIATVKLSNSQRFYVTSPLSPTTQYPGEAPKDQTSLAQFEIQNSSSQHLGSSQSEVQISLTRDGMGNQSMSPPPDTHSQTSLPLHQVQTSKPKPGLGSWSGTSPTLPFSQTSSRMSFFKTQTSSSNLVLSSKPHTFQHFIQSHITASYPSYKTPSVEFLTDKPFTVQENQNITDLAKIPPENRQSGLKTRPTQSRFLPTASLGITPEPIPLISSPRGLPQTIPTQTLGQTDFIQQSQTQSDTPLKVLGISSQSSSQNYYSPTGTLKVYTSGWTTTQSPTTSRAIKPLTSTSMFDLTSTAGREFKDLKSDANTKTTSPIFASILPTNPPPIPVSTHLPLPHSSRNPILDSSFAHPTSRTPQNPTQGQTPKSPPSLPATKNQPKTDPAFSALPSAPPIATPPDLPSVQPSSSSPRPNTSKTSSKPSSNSASSTASAISPLTSNINLASSASSSSSSSSAMLSTSTITGALSSTMSSSSTSPASFSTGSLSSSTASSLDPSLSYNSSAMSSSVASSQSTTPHPEPSPAPRRSLYNSSTSTSTPQELTLGQKLPILNHVDTSDPEPNHNQPSPRTAVHPNPEPHPNLDPNIKPKSGLKFKPNVPNSDTKPKRPSTPSLTPGKEGKYPDIVSRHSTWELGMLLGCSAGLGMVLVVGVRYMYRKACGKQTGVTLNDREREYGRRDRGLIHVQECGDLVRVRRIRDNSFVLLAEYDILASPGD</sequence>
<dbReference type="Gene3D" id="2.60.40.4060">
    <property type="entry name" value="Reeler domain"/>
    <property type="match status" value="1"/>
</dbReference>
<accession>A0AAV1HIM3</accession>
<keyword evidence="6" id="KW-1185">Reference proteome</keyword>
<feature type="compositionally biased region" description="Polar residues" evidence="1">
    <location>
        <begin position="1141"/>
        <end position="1155"/>
    </location>
</feature>
<feature type="compositionally biased region" description="Polar residues" evidence="1">
    <location>
        <begin position="963"/>
        <end position="979"/>
    </location>
</feature>
<dbReference type="Pfam" id="PF02014">
    <property type="entry name" value="Reeler"/>
    <property type="match status" value="1"/>
</dbReference>
<feature type="compositionally biased region" description="Polar residues" evidence="1">
    <location>
        <begin position="674"/>
        <end position="702"/>
    </location>
</feature>
<evidence type="ECO:0000256" key="3">
    <source>
        <dbReference type="SAM" id="SignalP"/>
    </source>
</evidence>
<reference evidence="5" key="1">
    <citation type="submission" date="2023-08" db="EMBL/GenBank/DDBJ databases">
        <authorList>
            <person name="Alioto T."/>
            <person name="Alioto T."/>
            <person name="Gomez Garrido J."/>
        </authorList>
    </citation>
    <scope>NUCLEOTIDE SEQUENCE</scope>
</reference>
<feature type="chain" id="PRO_5043404535" evidence="3">
    <location>
        <begin position="24"/>
        <end position="1327"/>
    </location>
</feature>
<evidence type="ECO:0000256" key="1">
    <source>
        <dbReference type="SAM" id="MobiDB-lite"/>
    </source>
</evidence>
<feature type="compositionally biased region" description="Low complexity" evidence="1">
    <location>
        <begin position="1014"/>
        <end position="1044"/>
    </location>
</feature>
<dbReference type="EMBL" id="OY660886">
    <property type="protein sequence ID" value="CAJ1085752.1"/>
    <property type="molecule type" value="Genomic_DNA"/>
</dbReference>
<feature type="region of interest" description="Disordered" evidence="1">
    <location>
        <begin position="486"/>
        <end position="545"/>
    </location>
</feature>
<gene>
    <name evidence="5" type="ORF">XNOV1_A021301</name>
</gene>
<feature type="compositionally biased region" description="Low complexity" evidence="1">
    <location>
        <begin position="1079"/>
        <end position="1126"/>
    </location>
</feature>
<dbReference type="InterPro" id="IPR002861">
    <property type="entry name" value="Reeler_dom"/>
</dbReference>
<feature type="region of interest" description="Disordered" evidence="1">
    <location>
        <begin position="674"/>
        <end position="714"/>
    </location>
</feature>
<feature type="compositionally biased region" description="Polar residues" evidence="1">
    <location>
        <begin position="335"/>
        <end position="357"/>
    </location>
</feature>
<dbReference type="InterPro" id="IPR042307">
    <property type="entry name" value="Reeler_sf"/>
</dbReference>
<keyword evidence="2" id="KW-1133">Transmembrane helix</keyword>
<keyword evidence="2" id="KW-0812">Transmembrane</keyword>
<dbReference type="PROSITE" id="PS51019">
    <property type="entry name" value="REELIN"/>
    <property type="match status" value="1"/>
</dbReference>
<proteinExistence type="predicted"/>
<evidence type="ECO:0000313" key="5">
    <source>
        <dbReference type="EMBL" id="CAJ1085752.1"/>
    </source>
</evidence>
<keyword evidence="3" id="KW-0732">Signal</keyword>
<feature type="region of interest" description="Disordered" evidence="1">
    <location>
        <begin position="931"/>
        <end position="1044"/>
    </location>
</feature>
<dbReference type="CDD" id="cd08544">
    <property type="entry name" value="Reeler"/>
    <property type="match status" value="1"/>
</dbReference>
<feature type="region of interest" description="Disordered" evidence="1">
    <location>
        <begin position="561"/>
        <end position="581"/>
    </location>
</feature>
<organism evidence="5 6">
    <name type="scientific">Xyrichtys novacula</name>
    <name type="common">Pearly razorfish</name>
    <name type="synonym">Hemipteronotus novacula</name>
    <dbReference type="NCBI Taxonomy" id="13765"/>
    <lineage>
        <taxon>Eukaryota</taxon>
        <taxon>Metazoa</taxon>
        <taxon>Chordata</taxon>
        <taxon>Craniata</taxon>
        <taxon>Vertebrata</taxon>
        <taxon>Euteleostomi</taxon>
        <taxon>Actinopterygii</taxon>
        <taxon>Neopterygii</taxon>
        <taxon>Teleostei</taxon>
        <taxon>Neoteleostei</taxon>
        <taxon>Acanthomorphata</taxon>
        <taxon>Eupercaria</taxon>
        <taxon>Labriformes</taxon>
        <taxon>Labridae</taxon>
        <taxon>Xyrichtys</taxon>
    </lineage>
</organism>
<evidence type="ECO:0000313" key="6">
    <source>
        <dbReference type="Proteomes" id="UP001178508"/>
    </source>
</evidence>
<feature type="transmembrane region" description="Helical" evidence="2">
    <location>
        <begin position="1245"/>
        <end position="1267"/>
    </location>
</feature>
<feature type="signal peptide" evidence="3">
    <location>
        <begin position="1"/>
        <end position="23"/>
    </location>
</feature>
<feature type="compositionally biased region" description="Pro residues" evidence="1">
    <location>
        <begin position="1003"/>
        <end position="1013"/>
    </location>
</feature>
<name>A0AAV1HIM3_XYRNO</name>
<feature type="region of interest" description="Disordered" evidence="1">
    <location>
        <begin position="424"/>
        <end position="453"/>
    </location>
</feature>
<feature type="compositionally biased region" description="Polar residues" evidence="1">
    <location>
        <begin position="509"/>
        <end position="545"/>
    </location>
</feature>
<evidence type="ECO:0000259" key="4">
    <source>
        <dbReference type="PROSITE" id="PS51019"/>
    </source>
</evidence>
<feature type="compositionally biased region" description="Polar residues" evidence="1">
    <location>
        <begin position="564"/>
        <end position="577"/>
    </location>
</feature>
<protein>
    <submittedName>
        <fullName evidence="5">Uncharacterized protein LOC114921716</fullName>
    </submittedName>
</protein>
<feature type="region of interest" description="Disordered" evidence="1">
    <location>
        <begin position="335"/>
        <end position="367"/>
    </location>
</feature>
<feature type="compositionally biased region" description="Low complexity" evidence="1">
    <location>
        <begin position="436"/>
        <end position="450"/>
    </location>
</feature>
<feature type="region of interest" description="Disordered" evidence="1">
    <location>
        <begin position="1079"/>
        <end position="1233"/>
    </location>
</feature>
<dbReference type="Proteomes" id="UP001178508">
    <property type="component" value="Chromosome 23"/>
</dbReference>
<feature type="compositionally biased region" description="Low complexity" evidence="1">
    <location>
        <begin position="491"/>
        <end position="504"/>
    </location>
</feature>
<keyword evidence="2" id="KW-0472">Membrane</keyword>
<evidence type="ECO:0000256" key="2">
    <source>
        <dbReference type="SAM" id="Phobius"/>
    </source>
</evidence>